<dbReference type="STRING" id="1300345.LF41_796"/>
<dbReference type="OrthoDB" id="672868at2"/>
<accession>A0A0A2WPQ0</accession>
<evidence type="ECO:0000313" key="2">
    <source>
        <dbReference type="EMBL" id="KGQ20260.1"/>
    </source>
</evidence>
<comment type="caution">
    <text evidence="2">The sequence shown here is derived from an EMBL/GenBank/DDBJ whole genome shotgun (WGS) entry which is preliminary data.</text>
</comment>
<dbReference type="PATRIC" id="fig|1300345.3.peg.120"/>
<dbReference type="EMBL" id="JRKJ01000002">
    <property type="protein sequence ID" value="KGQ20260.1"/>
    <property type="molecule type" value="Genomic_DNA"/>
</dbReference>
<keyword evidence="1" id="KW-0732">Signal</keyword>
<organism evidence="2 3">
    <name type="scientific">Lysobacter dokdonensis DS-58</name>
    <dbReference type="NCBI Taxonomy" id="1300345"/>
    <lineage>
        <taxon>Bacteria</taxon>
        <taxon>Pseudomonadati</taxon>
        <taxon>Pseudomonadota</taxon>
        <taxon>Gammaproteobacteria</taxon>
        <taxon>Lysobacterales</taxon>
        <taxon>Lysobacteraceae</taxon>
        <taxon>Noviluteimonas</taxon>
    </lineage>
</organism>
<feature type="chain" id="PRO_5002007774" description="Secreted protein" evidence="1">
    <location>
        <begin position="18"/>
        <end position="289"/>
    </location>
</feature>
<feature type="signal peptide" evidence="1">
    <location>
        <begin position="1"/>
        <end position="17"/>
    </location>
</feature>
<gene>
    <name evidence="2" type="ORF">LF41_796</name>
</gene>
<dbReference type="AlphaFoldDB" id="A0A0A2WPQ0"/>
<dbReference type="Proteomes" id="UP000030518">
    <property type="component" value="Unassembled WGS sequence"/>
</dbReference>
<keyword evidence="3" id="KW-1185">Reference proteome</keyword>
<evidence type="ECO:0000313" key="3">
    <source>
        <dbReference type="Proteomes" id="UP000030518"/>
    </source>
</evidence>
<name>A0A0A2WPQ0_9GAMM</name>
<evidence type="ECO:0008006" key="4">
    <source>
        <dbReference type="Google" id="ProtNLM"/>
    </source>
</evidence>
<sequence length="289" mass="30805">MLRVIAALFLAALPATAAEPDLYDRIANLEFVKTSYTTQRTAHGIDLVSREGVTLPTGAPHAKYHIEIEGPIPAGGLTSIQQVAEAVALSVKPEVDATQVQDNPIIPGVDVDFVDINGTVVAVLAYRANNEGNPWRQRIAILGGDGIYTTTMSLHTDDRKDRAGLAAIMLVVDMINSGKIPALQAASAAPARPIADGDYTFHHRFAEHPFIPSVDMQASIRAGRITITNPSPSAALPGGVIADGRLLWNAHASQWIIALFPADSEATEVGGCSDGPEVVDLEKRIYWTC</sequence>
<proteinExistence type="predicted"/>
<dbReference type="RefSeq" id="WP_152599816.1">
    <property type="nucleotide sequence ID" value="NZ_JRKJ01000002.1"/>
</dbReference>
<evidence type="ECO:0000256" key="1">
    <source>
        <dbReference type="SAM" id="SignalP"/>
    </source>
</evidence>
<reference evidence="2 3" key="1">
    <citation type="submission" date="2014-09" db="EMBL/GenBank/DDBJ databases">
        <title>Genome sequences of Lysobacter dokdonensis DS-58.</title>
        <authorList>
            <person name="Kim J.F."/>
            <person name="Kwak M.-J."/>
        </authorList>
    </citation>
    <scope>NUCLEOTIDE SEQUENCE [LARGE SCALE GENOMIC DNA]</scope>
    <source>
        <strain evidence="2 3">DS-58</strain>
    </source>
</reference>
<protein>
    <recommendedName>
        <fullName evidence="4">Secreted protein</fullName>
    </recommendedName>
</protein>